<dbReference type="Proteomes" id="UP001352852">
    <property type="component" value="Unassembled WGS sequence"/>
</dbReference>
<protein>
    <submittedName>
        <fullName evidence="2">Uncharacterized protein</fullName>
    </submittedName>
</protein>
<accession>A0ABU7EXB2</accession>
<organism evidence="2 3">
    <name type="scientific">Characodon lateralis</name>
    <dbReference type="NCBI Taxonomy" id="208331"/>
    <lineage>
        <taxon>Eukaryota</taxon>
        <taxon>Metazoa</taxon>
        <taxon>Chordata</taxon>
        <taxon>Craniata</taxon>
        <taxon>Vertebrata</taxon>
        <taxon>Euteleostomi</taxon>
        <taxon>Actinopterygii</taxon>
        <taxon>Neopterygii</taxon>
        <taxon>Teleostei</taxon>
        <taxon>Neoteleostei</taxon>
        <taxon>Acanthomorphata</taxon>
        <taxon>Ovalentaria</taxon>
        <taxon>Atherinomorphae</taxon>
        <taxon>Cyprinodontiformes</taxon>
        <taxon>Goodeidae</taxon>
        <taxon>Characodon</taxon>
    </lineage>
</organism>
<proteinExistence type="predicted"/>
<evidence type="ECO:0000313" key="3">
    <source>
        <dbReference type="Proteomes" id="UP001352852"/>
    </source>
</evidence>
<dbReference type="EMBL" id="JAHUTJ010069165">
    <property type="protein sequence ID" value="MED6291842.1"/>
    <property type="molecule type" value="Genomic_DNA"/>
</dbReference>
<sequence length="86" mass="9667">MLTNAARELQSSRGRIPENQEILSTHHVAPILLAAFWSCSSTHYDTEQIFPGGLRRIHRTHPSNLGKRRTHKPVTFGGAFEYGQPS</sequence>
<feature type="compositionally biased region" description="Basic residues" evidence="1">
    <location>
        <begin position="60"/>
        <end position="72"/>
    </location>
</feature>
<feature type="region of interest" description="Disordered" evidence="1">
    <location>
        <begin position="60"/>
        <end position="86"/>
    </location>
</feature>
<keyword evidence="3" id="KW-1185">Reference proteome</keyword>
<gene>
    <name evidence="2" type="ORF">CHARACLAT_027821</name>
</gene>
<comment type="caution">
    <text evidence="2">The sequence shown here is derived from an EMBL/GenBank/DDBJ whole genome shotgun (WGS) entry which is preliminary data.</text>
</comment>
<reference evidence="2 3" key="1">
    <citation type="submission" date="2021-06" db="EMBL/GenBank/DDBJ databases">
        <authorList>
            <person name="Palmer J.M."/>
        </authorList>
    </citation>
    <scope>NUCLEOTIDE SEQUENCE [LARGE SCALE GENOMIC DNA]</scope>
    <source>
        <strain evidence="2 3">CL_MEX2019</strain>
        <tissue evidence="2">Muscle</tissue>
    </source>
</reference>
<evidence type="ECO:0000256" key="1">
    <source>
        <dbReference type="SAM" id="MobiDB-lite"/>
    </source>
</evidence>
<evidence type="ECO:0000313" key="2">
    <source>
        <dbReference type="EMBL" id="MED6291842.1"/>
    </source>
</evidence>
<name>A0ABU7EXB2_9TELE</name>